<dbReference type="InterPro" id="IPR002156">
    <property type="entry name" value="RNaseH_domain"/>
</dbReference>
<dbReference type="GO" id="GO:0004523">
    <property type="term" value="F:RNA-DNA hybrid ribonuclease activity"/>
    <property type="evidence" value="ECO:0007669"/>
    <property type="project" value="InterPro"/>
</dbReference>
<dbReference type="AlphaFoldDB" id="A0A5B6VN77"/>
<keyword evidence="3" id="KW-1185">Reference proteome</keyword>
<name>A0A5B6VN77_9ROSI</name>
<dbReference type="InterPro" id="IPR036397">
    <property type="entry name" value="RNaseH_sf"/>
</dbReference>
<evidence type="ECO:0000313" key="2">
    <source>
        <dbReference type="EMBL" id="KAA3470610.1"/>
    </source>
</evidence>
<dbReference type="GO" id="GO:0003676">
    <property type="term" value="F:nucleic acid binding"/>
    <property type="evidence" value="ECO:0007669"/>
    <property type="project" value="InterPro"/>
</dbReference>
<organism evidence="2 3">
    <name type="scientific">Gossypium australe</name>
    <dbReference type="NCBI Taxonomy" id="47621"/>
    <lineage>
        <taxon>Eukaryota</taxon>
        <taxon>Viridiplantae</taxon>
        <taxon>Streptophyta</taxon>
        <taxon>Embryophyta</taxon>
        <taxon>Tracheophyta</taxon>
        <taxon>Spermatophyta</taxon>
        <taxon>Magnoliopsida</taxon>
        <taxon>eudicotyledons</taxon>
        <taxon>Gunneridae</taxon>
        <taxon>Pentapetalae</taxon>
        <taxon>rosids</taxon>
        <taxon>malvids</taxon>
        <taxon>Malvales</taxon>
        <taxon>Malvaceae</taxon>
        <taxon>Malvoideae</taxon>
        <taxon>Gossypium</taxon>
    </lineage>
</organism>
<comment type="caution">
    <text evidence="2">The sequence shown here is derived from an EMBL/GenBank/DDBJ whole genome shotgun (WGS) entry which is preliminary data.</text>
</comment>
<dbReference type="OrthoDB" id="1936908at2759"/>
<evidence type="ECO:0000259" key="1">
    <source>
        <dbReference type="Pfam" id="PF13456"/>
    </source>
</evidence>
<feature type="domain" description="RNase H type-1" evidence="1">
    <location>
        <begin position="9"/>
        <end position="113"/>
    </location>
</feature>
<proteinExistence type="predicted"/>
<dbReference type="Proteomes" id="UP000325315">
    <property type="component" value="Unassembled WGS sequence"/>
</dbReference>
<evidence type="ECO:0000313" key="3">
    <source>
        <dbReference type="Proteomes" id="UP000325315"/>
    </source>
</evidence>
<dbReference type="EMBL" id="SMMG02000006">
    <property type="protein sequence ID" value="KAA3470610.1"/>
    <property type="molecule type" value="Genomic_DNA"/>
</dbReference>
<reference evidence="3" key="1">
    <citation type="journal article" date="2019" name="Plant Biotechnol. J.">
        <title>Genome sequencing of the Australian wild diploid species Gossypium australe highlights disease resistance and delayed gland morphogenesis.</title>
        <authorList>
            <person name="Cai Y."/>
            <person name="Cai X."/>
            <person name="Wang Q."/>
            <person name="Wang P."/>
            <person name="Zhang Y."/>
            <person name="Cai C."/>
            <person name="Xu Y."/>
            <person name="Wang K."/>
            <person name="Zhou Z."/>
            <person name="Wang C."/>
            <person name="Geng S."/>
            <person name="Li B."/>
            <person name="Dong Q."/>
            <person name="Hou Y."/>
            <person name="Wang H."/>
            <person name="Ai P."/>
            <person name="Liu Z."/>
            <person name="Yi F."/>
            <person name="Sun M."/>
            <person name="An G."/>
            <person name="Cheng J."/>
            <person name="Zhang Y."/>
            <person name="Shi Q."/>
            <person name="Xie Y."/>
            <person name="Shi X."/>
            <person name="Chang Y."/>
            <person name="Huang F."/>
            <person name="Chen Y."/>
            <person name="Hong S."/>
            <person name="Mi L."/>
            <person name="Sun Q."/>
            <person name="Zhang L."/>
            <person name="Zhou B."/>
            <person name="Peng R."/>
            <person name="Zhang X."/>
            <person name="Liu F."/>
        </authorList>
    </citation>
    <scope>NUCLEOTIDE SEQUENCE [LARGE SCALE GENOMIC DNA]</scope>
    <source>
        <strain evidence="3">cv. PA1801</strain>
    </source>
</reference>
<sequence>MDATILNNKMGFGVIIRDCDGFVIGGGGGFKDEFMTTEWANLYAFEKGIKLVQSLNVENAIFEADCTNLVNRFKKCKDDITIIVYRTNEIHKTMELFTKVEVKWANQSCNEVIRDIVIQFSGKVEDNPKKAEFWLENTIKVFDELSCFSNECLKCVVSLLKDETYQWWNTLTAIIPKDHLSWEFFQTEVKKKNISVNDISIKREKTSLNWSKVIEL</sequence>
<dbReference type="Gene3D" id="3.30.420.10">
    <property type="entry name" value="Ribonuclease H-like superfamily/Ribonuclease H"/>
    <property type="match status" value="1"/>
</dbReference>
<protein>
    <submittedName>
        <fullName evidence="2">Zf-CCHC domain-containing protein/RVP_2 domain-containing protein</fullName>
    </submittedName>
</protein>
<accession>A0A5B6VN77</accession>
<dbReference type="Pfam" id="PF13456">
    <property type="entry name" value="RVT_3"/>
    <property type="match status" value="1"/>
</dbReference>
<gene>
    <name evidence="2" type="ORF">EPI10_016301</name>
</gene>